<evidence type="ECO:0000313" key="1">
    <source>
        <dbReference type="EMBL" id="CAN91025.1"/>
    </source>
</evidence>
<dbReference type="CDD" id="cd16018">
    <property type="entry name" value="Enpp"/>
    <property type="match status" value="1"/>
</dbReference>
<dbReference type="EMBL" id="AM746676">
    <property type="protein sequence ID" value="CAN91025.1"/>
    <property type="molecule type" value="Genomic_DNA"/>
</dbReference>
<protein>
    <recommendedName>
        <fullName evidence="3">Phosphodiesterase</fullName>
    </recommendedName>
</protein>
<name>A9ETN7_SORC5</name>
<proteinExistence type="predicted"/>
<dbReference type="STRING" id="448385.sce0868"/>
<gene>
    <name evidence="1" type="ordered locus">sce0868</name>
</gene>
<dbReference type="PANTHER" id="PTHR10151">
    <property type="entry name" value="ECTONUCLEOTIDE PYROPHOSPHATASE/PHOSPHODIESTERASE"/>
    <property type="match status" value="1"/>
</dbReference>
<sequence>MRPLQTVLPAVTCTVQSTFTTGLLPSGHGCVANGWYFRDIAEVNLWRQANQLVTGEKIWEAARRRDPTFTCAKLFWWYNMYSSADYAVTPRPIYWADGLKLPDIYTEPASLRDELVFRLGEFPLFNFWGPNAGIRSTEWIARCARHVYDTRRPTLTLVYLPHLDYNLQRLGPDHPAIADDLRAVDAVCGELIEHVRKDGARVIVLSEYGITRVSGAVHINRALREQGLLRVRVERGLEKLDAGASEAFAVADHQVAHVYVRRPERVGAVKALLEGLPGVDFVLDGEGKRSAGLDHARSGELVAVSREDRWFSYYYWLDDEKAPEFARTVDIHRKPGYDPVELFADPKLRVLTARVAWRLLKKKLGFRYLMDVIPLDPVLVRGSHGRLLQSLDRGPVFMSSFDSVVLGETVHAANVAGVVLSHVFD</sequence>
<evidence type="ECO:0000313" key="2">
    <source>
        <dbReference type="Proteomes" id="UP000002139"/>
    </source>
</evidence>
<keyword evidence="2" id="KW-1185">Reference proteome</keyword>
<dbReference type="HOGENOM" id="CLU_047974_0_0_7"/>
<dbReference type="PANTHER" id="PTHR10151:SF120">
    <property type="entry name" value="BIS(5'-ADENOSYL)-TRIPHOSPHATASE"/>
    <property type="match status" value="1"/>
</dbReference>
<dbReference type="InterPro" id="IPR002591">
    <property type="entry name" value="Phosphodiest/P_Trfase"/>
</dbReference>
<dbReference type="KEGG" id="scl:sce0868"/>
<dbReference type="Gene3D" id="3.40.720.10">
    <property type="entry name" value="Alkaline Phosphatase, subunit A"/>
    <property type="match status" value="1"/>
</dbReference>
<dbReference type="SUPFAM" id="SSF53649">
    <property type="entry name" value="Alkaline phosphatase-like"/>
    <property type="match status" value="1"/>
</dbReference>
<reference evidence="1 2" key="1">
    <citation type="journal article" date="2007" name="Nat. Biotechnol.">
        <title>Complete genome sequence of the myxobacterium Sorangium cellulosum.</title>
        <authorList>
            <person name="Schneiker S."/>
            <person name="Perlova O."/>
            <person name="Kaiser O."/>
            <person name="Gerth K."/>
            <person name="Alici A."/>
            <person name="Altmeyer M.O."/>
            <person name="Bartels D."/>
            <person name="Bekel T."/>
            <person name="Beyer S."/>
            <person name="Bode E."/>
            <person name="Bode H.B."/>
            <person name="Bolten C.J."/>
            <person name="Choudhuri J.V."/>
            <person name="Doss S."/>
            <person name="Elnakady Y.A."/>
            <person name="Frank B."/>
            <person name="Gaigalat L."/>
            <person name="Goesmann A."/>
            <person name="Groeger C."/>
            <person name="Gross F."/>
            <person name="Jelsbak L."/>
            <person name="Jelsbak L."/>
            <person name="Kalinowski J."/>
            <person name="Kegler C."/>
            <person name="Knauber T."/>
            <person name="Konietzny S."/>
            <person name="Kopp M."/>
            <person name="Krause L."/>
            <person name="Krug D."/>
            <person name="Linke B."/>
            <person name="Mahmud T."/>
            <person name="Martinez-Arias R."/>
            <person name="McHardy A.C."/>
            <person name="Merai M."/>
            <person name="Meyer F."/>
            <person name="Mormann S."/>
            <person name="Munoz-Dorado J."/>
            <person name="Perez J."/>
            <person name="Pradella S."/>
            <person name="Rachid S."/>
            <person name="Raddatz G."/>
            <person name="Rosenau F."/>
            <person name="Rueckert C."/>
            <person name="Sasse F."/>
            <person name="Scharfe M."/>
            <person name="Schuster S.C."/>
            <person name="Suen G."/>
            <person name="Treuner-Lange A."/>
            <person name="Velicer G.J."/>
            <person name="Vorholter F.-J."/>
            <person name="Weissman K.J."/>
            <person name="Welch R.D."/>
            <person name="Wenzel S.C."/>
            <person name="Whitworth D.E."/>
            <person name="Wilhelm S."/>
            <person name="Wittmann C."/>
            <person name="Bloecker H."/>
            <person name="Puehler A."/>
            <person name="Mueller R."/>
        </authorList>
    </citation>
    <scope>NUCLEOTIDE SEQUENCE [LARGE SCALE GENOMIC DNA]</scope>
    <source>
        <strain evidence="2">So ce56</strain>
    </source>
</reference>
<dbReference type="InterPro" id="IPR017850">
    <property type="entry name" value="Alkaline_phosphatase_core_sf"/>
</dbReference>
<accession>A9ETN7</accession>
<evidence type="ECO:0008006" key="3">
    <source>
        <dbReference type="Google" id="ProtNLM"/>
    </source>
</evidence>
<dbReference type="GO" id="GO:0016787">
    <property type="term" value="F:hydrolase activity"/>
    <property type="evidence" value="ECO:0007669"/>
    <property type="project" value="UniProtKB-ARBA"/>
</dbReference>
<dbReference type="Pfam" id="PF01663">
    <property type="entry name" value="Phosphodiest"/>
    <property type="match status" value="1"/>
</dbReference>
<dbReference type="eggNOG" id="COG1524">
    <property type="taxonomic scope" value="Bacteria"/>
</dbReference>
<organism evidence="1 2">
    <name type="scientific">Sorangium cellulosum (strain So ce56)</name>
    <name type="common">Polyangium cellulosum (strain So ce56)</name>
    <dbReference type="NCBI Taxonomy" id="448385"/>
    <lineage>
        <taxon>Bacteria</taxon>
        <taxon>Pseudomonadati</taxon>
        <taxon>Myxococcota</taxon>
        <taxon>Polyangia</taxon>
        <taxon>Polyangiales</taxon>
        <taxon>Polyangiaceae</taxon>
        <taxon>Sorangium</taxon>
    </lineage>
</organism>
<dbReference type="Proteomes" id="UP000002139">
    <property type="component" value="Chromosome"/>
</dbReference>
<dbReference type="AlphaFoldDB" id="A9ETN7"/>